<dbReference type="GO" id="GO:0005874">
    <property type="term" value="C:microtubule"/>
    <property type="evidence" value="ECO:0007669"/>
    <property type="project" value="UniProtKB-KW"/>
</dbReference>
<dbReference type="Gene3D" id="1.20.920.30">
    <property type="match status" value="1"/>
</dbReference>
<accession>A0A9P0IGG8</accession>
<keyword evidence="10" id="KW-0206">Cytoskeleton</keyword>
<keyword evidence="15" id="KW-1185">Reference proteome</keyword>
<dbReference type="PANTHER" id="PTHR46961:SF8">
    <property type="entry name" value="DYNEIN AXONEMAL HEAVY CHAIN 7"/>
    <property type="match status" value="1"/>
</dbReference>
<gene>
    <name evidence="14" type="ORF">SPLIT_LOCUS11780</name>
</gene>
<dbReference type="GO" id="GO:0007018">
    <property type="term" value="P:microtubule-based movement"/>
    <property type="evidence" value="ECO:0007669"/>
    <property type="project" value="InterPro"/>
</dbReference>
<evidence type="ECO:0000256" key="10">
    <source>
        <dbReference type="ARBA" id="ARBA00023212"/>
    </source>
</evidence>
<dbReference type="Gene3D" id="3.40.50.300">
    <property type="entry name" value="P-loop containing nucleotide triphosphate hydrolases"/>
    <property type="match status" value="3"/>
</dbReference>
<keyword evidence="7" id="KW-0175">Coiled coil</keyword>
<proteinExistence type="predicted"/>
<reference evidence="14" key="1">
    <citation type="submission" date="2022-02" db="EMBL/GenBank/DDBJ databases">
        <authorList>
            <person name="King R."/>
        </authorList>
    </citation>
    <scope>NUCLEOTIDE SEQUENCE</scope>
</reference>
<dbReference type="SUPFAM" id="SSF52540">
    <property type="entry name" value="P-loop containing nucleoside triphosphate hydrolases"/>
    <property type="match status" value="3"/>
</dbReference>
<keyword evidence="5" id="KW-0067">ATP-binding</keyword>
<dbReference type="Pfam" id="PF17857">
    <property type="entry name" value="AAA_lid_1"/>
    <property type="match status" value="1"/>
</dbReference>
<name>A0A9P0IGG8_SPOLI</name>
<sequence>MGLPVAKAMTSEDGECVEWKYNLVLDGPAEAWLLGLEHTMRVVLRDQLILTRAALRKCKYQRETWINDWPGQLGITASKIQWTSDCTRTLCRCEIMKEKKPLKKLRKKQNQILTTLQMMSRKEISKILRAKVNALCVIEIHSRDTVDRMYKMGCMNVTAFEWFSQLKFYWDREREDCYIKQTNTSSVYTYEYIGNSGRLVITPLTDRCYITLTTALHLFRGGSPQGPAGTGKTETVKDLGRALARWVVVTNCSDGLDYKSMAKCFSGIAQSGCWGCFDEFNRINIEVLSVVAQQILAVLLALSLFQKRFMFEGNDIKIDANCGIFITMNPGYAGRTELPDNLKSMFRPIAMCVPDSLIIAENTLFSDGFTAYKINAKKMVILAMRDMNVARLTAKDVPLFDGIMQDIFPDVEIPTLDYELLETAITAEMRLAGLQPVRAALHKVIQTYETKNSRHSSILLGDTNTAKSVSWRMLAATLTRLNREKQPGFEVVHTFPMNPKALTLGELYGEYNLATGEWKDGVLSSIMRTTCQDDSPDMKWIIFDGPVDAIWIENLNSVMDDNKLLTLVTLLIETLDLAVASPATVSRNGMVYNDYKDWGWWPYVNSWLETIESPEYREMLRRFFLSILTPILELKRTSLQEGESVRGQELTGVRCMCRLLGRLPEPAPALPDEQSDIEGLTKMRFLFAAGFHTILVPTMEFIRIQIIALDMLKAGYGVLIGGPTGTGKTFLIQGTLNSLDPEKGMGLDIQLMTSWRRGPIEPLYPQPWAICLITPAFVGPGKKMIAFMDDINMPVRDYYGSQPPLELVRLWHDYGYWFDRAKQWRKNVKNMVLCGAAGPPGGARSPLPARLLSCFHSFYLASPTQQQLTVLIATIDMFNNVVAKLLPTPSKMHYLFNLRDISKIFQGLLRSNKDYTNTKPRFLRLWIHECFRVFCDRLTEEKWVWQNLSDATGDLYLRVHVVHSGRHQDIWYQGV</sequence>
<dbReference type="InterPro" id="IPR043157">
    <property type="entry name" value="Dynein_AAA1S"/>
</dbReference>
<keyword evidence="11" id="KW-0966">Cell projection</keyword>
<dbReference type="InterPro" id="IPR041589">
    <property type="entry name" value="DNAH3_AAA_lid_1"/>
</dbReference>
<dbReference type="InterPro" id="IPR027417">
    <property type="entry name" value="P-loop_NTPase"/>
</dbReference>
<evidence type="ECO:0000256" key="11">
    <source>
        <dbReference type="ARBA" id="ARBA00023273"/>
    </source>
</evidence>
<evidence type="ECO:0000259" key="13">
    <source>
        <dbReference type="Pfam" id="PF17857"/>
    </source>
</evidence>
<dbReference type="GO" id="GO:0030286">
    <property type="term" value="C:dynein complex"/>
    <property type="evidence" value="ECO:0007669"/>
    <property type="project" value="UniProtKB-KW"/>
</dbReference>
<evidence type="ECO:0000256" key="9">
    <source>
        <dbReference type="ARBA" id="ARBA00023175"/>
    </source>
</evidence>
<evidence type="ECO:0000313" key="15">
    <source>
        <dbReference type="Proteomes" id="UP001153321"/>
    </source>
</evidence>
<comment type="subcellular location">
    <subcellularLocation>
        <location evidence="1">Cytoplasm</location>
        <location evidence="1">Cytoskeleton</location>
        <location evidence="1">Cilium axoneme</location>
    </subcellularLocation>
</comment>
<evidence type="ECO:0000256" key="6">
    <source>
        <dbReference type="ARBA" id="ARBA00023017"/>
    </source>
</evidence>
<evidence type="ECO:0000256" key="4">
    <source>
        <dbReference type="ARBA" id="ARBA00022741"/>
    </source>
</evidence>
<keyword evidence="8" id="KW-0969">Cilium</keyword>
<keyword evidence="3" id="KW-0493">Microtubule</keyword>
<dbReference type="GO" id="GO:0005524">
    <property type="term" value="F:ATP binding"/>
    <property type="evidence" value="ECO:0007669"/>
    <property type="project" value="UniProtKB-KW"/>
</dbReference>
<keyword evidence="2" id="KW-0963">Cytoplasm</keyword>
<dbReference type="Pfam" id="PF12775">
    <property type="entry name" value="AAA_7"/>
    <property type="match status" value="1"/>
</dbReference>
<protein>
    <submittedName>
        <fullName evidence="14">Uncharacterized protein</fullName>
    </submittedName>
</protein>
<organism evidence="14 15">
    <name type="scientific">Spodoptera littoralis</name>
    <name type="common">Egyptian cotton leafworm</name>
    <dbReference type="NCBI Taxonomy" id="7109"/>
    <lineage>
        <taxon>Eukaryota</taxon>
        <taxon>Metazoa</taxon>
        <taxon>Ecdysozoa</taxon>
        <taxon>Arthropoda</taxon>
        <taxon>Hexapoda</taxon>
        <taxon>Insecta</taxon>
        <taxon>Pterygota</taxon>
        <taxon>Neoptera</taxon>
        <taxon>Endopterygota</taxon>
        <taxon>Lepidoptera</taxon>
        <taxon>Glossata</taxon>
        <taxon>Ditrysia</taxon>
        <taxon>Noctuoidea</taxon>
        <taxon>Noctuidae</taxon>
        <taxon>Amphipyrinae</taxon>
        <taxon>Spodoptera</taxon>
    </lineage>
</organism>
<dbReference type="Proteomes" id="UP001153321">
    <property type="component" value="Chromosome 8"/>
</dbReference>
<evidence type="ECO:0000256" key="5">
    <source>
        <dbReference type="ARBA" id="ARBA00022840"/>
    </source>
</evidence>
<dbReference type="InterPro" id="IPR035699">
    <property type="entry name" value="AAA_6"/>
</dbReference>
<evidence type="ECO:0000256" key="2">
    <source>
        <dbReference type="ARBA" id="ARBA00022490"/>
    </source>
</evidence>
<keyword evidence="4" id="KW-0547">Nucleotide-binding</keyword>
<dbReference type="Gene3D" id="1.10.8.710">
    <property type="match status" value="1"/>
</dbReference>
<dbReference type="PANTHER" id="PTHR46961">
    <property type="entry name" value="DYNEIN HEAVY CHAIN 1, AXONEMAL-LIKE PROTEIN"/>
    <property type="match status" value="1"/>
</dbReference>
<dbReference type="Pfam" id="PF12774">
    <property type="entry name" value="AAA_6"/>
    <property type="match status" value="1"/>
</dbReference>
<dbReference type="EMBL" id="LR824539">
    <property type="protein sequence ID" value="CAH1646428.1"/>
    <property type="molecule type" value="Genomic_DNA"/>
</dbReference>
<dbReference type="FunFam" id="3.40.50.300:FF:000044">
    <property type="entry name" value="Dynein heavy chain 5, axonemal"/>
    <property type="match status" value="1"/>
</dbReference>
<feature type="domain" description="Dynein heavy chain hydrolytic ATP-binding dynein motor region" evidence="12">
    <location>
        <begin position="188"/>
        <end position="381"/>
    </location>
</feature>
<dbReference type="Gene3D" id="1.20.58.1120">
    <property type="match status" value="1"/>
</dbReference>
<dbReference type="GO" id="GO:0051959">
    <property type="term" value="F:dynein light intermediate chain binding"/>
    <property type="evidence" value="ECO:0007669"/>
    <property type="project" value="InterPro"/>
</dbReference>
<evidence type="ECO:0000256" key="3">
    <source>
        <dbReference type="ARBA" id="ARBA00022701"/>
    </source>
</evidence>
<evidence type="ECO:0000259" key="12">
    <source>
        <dbReference type="Pfam" id="PF12774"/>
    </source>
</evidence>
<keyword evidence="6" id="KW-0243">Dynein</keyword>
<evidence type="ECO:0000256" key="8">
    <source>
        <dbReference type="ARBA" id="ARBA00023069"/>
    </source>
</evidence>
<evidence type="ECO:0000313" key="14">
    <source>
        <dbReference type="EMBL" id="CAH1646428.1"/>
    </source>
</evidence>
<dbReference type="AlphaFoldDB" id="A0A9P0IGG8"/>
<evidence type="ECO:0000256" key="7">
    <source>
        <dbReference type="ARBA" id="ARBA00023054"/>
    </source>
</evidence>
<feature type="domain" description="Dynein heavy chain 3 AAA+ lid" evidence="13">
    <location>
        <begin position="874"/>
        <end position="942"/>
    </location>
</feature>
<keyword evidence="9" id="KW-0505">Motor protein</keyword>
<dbReference type="FunFam" id="1.20.58.1120:FF:000001">
    <property type="entry name" value="dynein heavy chain 2, axonemal"/>
    <property type="match status" value="1"/>
</dbReference>
<dbReference type="GO" id="GO:0045505">
    <property type="term" value="F:dynein intermediate chain binding"/>
    <property type="evidence" value="ECO:0007669"/>
    <property type="project" value="InterPro"/>
</dbReference>
<evidence type="ECO:0000256" key="1">
    <source>
        <dbReference type="ARBA" id="ARBA00004430"/>
    </source>
</evidence>
<dbReference type="InterPro" id="IPR026983">
    <property type="entry name" value="DHC"/>
</dbReference>
<dbReference type="GO" id="GO:0005930">
    <property type="term" value="C:axoneme"/>
    <property type="evidence" value="ECO:0007669"/>
    <property type="project" value="UniProtKB-SubCell"/>
</dbReference>